<feature type="region of interest" description="Disordered" evidence="1">
    <location>
        <begin position="216"/>
        <end position="261"/>
    </location>
</feature>
<feature type="region of interest" description="Disordered" evidence="1">
    <location>
        <begin position="1"/>
        <end position="29"/>
    </location>
</feature>
<protein>
    <submittedName>
        <fullName evidence="3">Uncharacterized protein</fullName>
    </submittedName>
</protein>
<dbReference type="Proteomes" id="UP000007305">
    <property type="component" value="Chromosome 3"/>
</dbReference>
<keyword evidence="5" id="KW-1267">Proteomics identification</keyword>
<reference evidence="3" key="3">
    <citation type="submission" date="2021-05" db="UniProtKB">
        <authorList>
            <consortium name="EnsemblPlants"/>
        </authorList>
    </citation>
    <scope>IDENTIFICATION</scope>
    <source>
        <strain evidence="3">cv. B73</strain>
    </source>
</reference>
<dbReference type="EnsemblPlants" id="Zm00001eb158790_T002">
    <property type="protein sequence ID" value="Zm00001eb158790_P002"/>
    <property type="gene ID" value="Zm00001eb158790"/>
</dbReference>
<organism evidence="3 4">
    <name type="scientific">Zea mays</name>
    <name type="common">Maize</name>
    <dbReference type="NCBI Taxonomy" id="4577"/>
    <lineage>
        <taxon>Eukaryota</taxon>
        <taxon>Viridiplantae</taxon>
        <taxon>Streptophyta</taxon>
        <taxon>Embryophyta</taxon>
        <taxon>Tracheophyta</taxon>
        <taxon>Spermatophyta</taxon>
        <taxon>Magnoliopsida</taxon>
        <taxon>Liliopsida</taxon>
        <taxon>Poales</taxon>
        <taxon>Poaceae</taxon>
        <taxon>PACMAD clade</taxon>
        <taxon>Panicoideae</taxon>
        <taxon>Andropogonodae</taxon>
        <taxon>Andropogoneae</taxon>
        <taxon>Tripsacinae</taxon>
        <taxon>Zea</taxon>
    </lineage>
</organism>
<evidence type="ECO:0000313" key="4">
    <source>
        <dbReference type="Proteomes" id="UP000007305"/>
    </source>
</evidence>
<feature type="region of interest" description="Disordered" evidence="1">
    <location>
        <begin position="80"/>
        <end position="117"/>
    </location>
</feature>
<keyword evidence="4" id="KW-1185">Reference proteome</keyword>
<reference evidence="4" key="1">
    <citation type="submission" date="2015-12" db="EMBL/GenBank/DDBJ databases">
        <title>Update maize B73 reference genome by single molecule sequencing technologies.</title>
        <authorList>
            <consortium name="Maize Genome Sequencing Project"/>
            <person name="Ware D."/>
        </authorList>
    </citation>
    <scope>NUCLEOTIDE SEQUENCE [LARGE SCALE GENOMIC DNA]</scope>
    <source>
        <strain evidence="4">cv. B73</strain>
    </source>
</reference>
<proteinExistence type="evidence at protein level"/>
<accession>A0A804NGB1</accession>
<feature type="compositionally biased region" description="Basic and acidic residues" evidence="1">
    <location>
        <begin position="108"/>
        <end position="117"/>
    </location>
</feature>
<dbReference type="AlphaFoldDB" id="A0A804NGB1"/>
<evidence type="ECO:0000256" key="2">
    <source>
        <dbReference type="SAM" id="Phobius"/>
    </source>
</evidence>
<name>A0A804NGB1_MAIZE</name>
<evidence type="ECO:0000256" key="1">
    <source>
        <dbReference type="SAM" id="MobiDB-lite"/>
    </source>
</evidence>
<feature type="transmembrane region" description="Helical" evidence="2">
    <location>
        <begin position="31"/>
        <end position="59"/>
    </location>
</feature>
<keyword evidence="2" id="KW-1133">Transmembrane helix</keyword>
<dbReference type="Gramene" id="Zm00001eb158790_T002">
    <property type="protein sequence ID" value="Zm00001eb158790_P002"/>
    <property type="gene ID" value="Zm00001eb158790"/>
</dbReference>
<evidence type="ECO:0007829" key="5">
    <source>
        <dbReference type="PeptideAtlas" id="A0A804NGB1"/>
    </source>
</evidence>
<feature type="compositionally biased region" description="Pro residues" evidence="1">
    <location>
        <begin position="84"/>
        <end position="107"/>
    </location>
</feature>
<evidence type="ECO:0000313" key="3">
    <source>
        <dbReference type="EnsemblPlants" id="Zm00001eb158790_P002"/>
    </source>
</evidence>
<gene>
    <name evidence="3" type="primary">LOC103651446</name>
</gene>
<feature type="compositionally biased region" description="Basic residues" evidence="1">
    <location>
        <begin position="19"/>
        <end position="29"/>
    </location>
</feature>
<keyword evidence="2" id="KW-0472">Membrane</keyword>
<reference evidence="3" key="2">
    <citation type="submission" date="2019-07" db="EMBL/GenBank/DDBJ databases">
        <authorList>
            <person name="Seetharam A."/>
            <person name="Woodhouse M."/>
            <person name="Cannon E."/>
        </authorList>
    </citation>
    <scope>NUCLEOTIDE SEQUENCE [LARGE SCALE GENOMIC DNA]</scope>
    <source>
        <strain evidence="3">cv. B73</strain>
    </source>
</reference>
<keyword evidence="2" id="KW-0812">Transmembrane</keyword>
<sequence length="261" mass="28397">MRPPPHVAASTSPALHAGSSRRRPHHRGRTMMSVSCCHLAALVSILAAGAATALLTLSLPSSPGASTTRRTDFAGALSVANETPPLPHLSAPPAPATPPPAPPSPPADRPRKREPSFWRMAPEEALRYAKKEIRDAEPVLDDPDLYAPLFKNVSQFKSLHLPGRPEAHLPHASPQRHLRLRGLVHEAPQGEPPARRRRRGQGAPLLPSLQLSAAEAHALRGRLPQPQAAGRVPEKLRQRPRQQVPVLEPHERSRPFPCRLP</sequence>